<protein>
    <submittedName>
        <fullName evidence="1">Uncharacterized protein</fullName>
    </submittedName>
</protein>
<name>A0A843WGD8_COLES</name>
<evidence type="ECO:0000313" key="2">
    <source>
        <dbReference type="Proteomes" id="UP000652761"/>
    </source>
</evidence>
<organism evidence="1 2">
    <name type="scientific">Colocasia esculenta</name>
    <name type="common">Wild taro</name>
    <name type="synonym">Arum esculentum</name>
    <dbReference type="NCBI Taxonomy" id="4460"/>
    <lineage>
        <taxon>Eukaryota</taxon>
        <taxon>Viridiplantae</taxon>
        <taxon>Streptophyta</taxon>
        <taxon>Embryophyta</taxon>
        <taxon>Tracheophyta</taxon>
        <taxon>Spermatophyta</taxon>
        <taxon>Magnoliopsida</taxon>
        <taxon>Liliopsida</taxon>
        <taxon>Araceae</taxon>
        <taxon>Aroideae</taxon>
        <taxon>Colocasieae</taxon>
        <taxon>Colocasia</taxon>
    </lineage>
</organism>
<keyword evidence="2" id="KW-1185">Reference proteome</keyword>
<dbReference type="Proteomes" id="UP000652761">
    <property type="component" value="Unassembled WGS sequence"/>
</dbReference>
<proteinExistence type="predicted"/>
<comment type="caution">
    <text evidence="1">The sequence shown here is derived from an EMBL/GenBank/DDBJ whole genome shotgun (WGS) entry which is preliminary data.</text>
</comment>
<sequence length="97" mass="10948">MRALVARSASSELTGYRPSWGARVRKLTPVEQLPLIFYGGRLCGASRPARKLLYHWPPRFTSDHECGPRMPHHSVVRSRPVVGAHHDLVRAADRRIA</sequence>
<gene>
    <name evidence="1" type="ORF">Taro_034729</name>
</gene>
<dbReference type="AlphaFoldDB" id="A0A843WGD8"/>
<accession>A0A843WGD8</accession>
<evidence type="ECO:0000313" key="1">
    <source>
        <dbReference type="EMBL" id="MQM01970.1"/>
    </source>
</evidence>
<dbReference type="EMBL" id="NMUH01002765">
    <property type="protein sequence ID" value="MQM01970.1"/>
    <property type="molecule type" value="Genomic_DNA"/>
</dbReference>
<reference evidence="1" key="1">
    <citation type="submission" date="2017-07" db="EMBL/GenBank/DDBJ databases">
        <title>Taro Niue Genome Assembly and Annotation.</title>
        <authorList>
            <person name="Atibalentja N."/>
            <person name="Keating K."/>
            <person name="Fields C.J."/>
        </authorList>
    </citation>
    <scope>NUCLEOTIDE SEQUENCE</scope>
    <source>
        <strain evidence="1">Niue_2</strain>
        <tissue evidence="1">Leaf</tissue>
    </source>
</reference>